<dbReference type="EMBL" id="HACA01013081">
    <property type="protein sequence ID" value="CDW30442.1"/>
    <property type="molecule type" value="Transcribed_RNA"/>
</dbReference>
<feature type="transmembrane region" description="Helical" evidence="1">
    <location>
        <begin position="36"/>
        <end position="56"/>
    </location>
</feature>
<organism evidence="2">
    <name type="scientific">Lepeophtheirus salmonis</name>
    <name type="common">Salmon louse</name>
    <name type="synonym">Caligus salmonis</name>
    <dbReference type="NCBI Taxonomy" id="72036"/>
    <lineage>
        <taxon>Eukaryota</taxon>
        <taxon>Metazoa</taxon>
        <taxon>Ecdysozoa</taxon>
        <taxon>Arthropoda</taxon>
        <taxon>Crustacea</taxon>
        <taxon>Multicrustacea</taxon>
        <taxon>Hexanauplia</taxon>
        <taxon>Copepoda</taxon>
        <taxon>Siphonostomatoida</taxon>
        <taxon>Caligidae</taxon>
        <taxon>Lepeophtheirus</taxon>
    </lineage>
</organism>
<accession>A0A0K2TXN8</accession>
<sequence>MLDIPKCFAISVGFLPVSKSARSEIHWSWSYGIFSVIRYLGISRFFFYYMTFTAFIKTLIYVTKSNCKYFFVAPGIIKEGA</sequence>
<proteinExistence type="predicted"/>
<name>A0A0K2TXN8_LEPSM</name>
<reference evidence="2" key="1">
    <citation type="submission" date="2014-05" db="EMBL/GenBank/DDBJ databases">
        <authorList>
            <person name="Chronopoulou M."/>
        </authorList>
    </citation>
    <scope>NUCLEOTIDE SEQUENCE</scope>
    <source>
        <tissue evidence="2">Whole organism</tissue>
    </source>
</reference>
<protein>
    <submittedName>
        <fullName evidence="2">Uncharacterized protein</fullName>
    </submittedName>
</protein>
<dbReference type="AlphaFoldDB" id="A0A0K2TXN8"/>
<evidence type="ECO:0000313" key="2">
    <source>
        <dbReference type="EMBL" id="CDW30442.1"/>
    </source>
</evidence>
<keyword evidence="1" id="KW-0472">Membrane</keyword>
<keyword evidence="1" id="KW-1133">Transmembrane helix</keyword>
<keyword evidence="1" id="KW-0812">Transmembrane</keyword>
<evidence type="ECO:0000256" key="1">
    <source>
        <dbReference type="SAM" id="Phobius"/>
    </source>
</evidence>